<reference evidence="1" key="2">
    <citation type="submission" date="2025-08" db="UniProtKB">
        <authorList>
            <consortium name="Ensembl"/>
        </authorList>
    </citation>
    <scope>IDENTIFICATION</scope>
</reference>
<keyword evidence="2" id="KW-1185">Reference proteome</keyword>
<accession>A0A803Y905</accession>
<dbReference type="Proteomes" id="UP000001645">
    <property type="component" value="Unplaced"/>
</dbReference>
<dbReference type="Ensembl" id="ENSMGAT00000025782.1">
    <property type="protein sequence ID" value="ENSMGAP00000028252.1"/>
    <property type="gene ID" value="ENSMGAG00000020968.1"/>
</dbReference>
<reference evidence="1" key="3">
    <citation type="submission" date="2025-09" db="UniProtKB">
        <authorList>
            <consortium name="Ensembl"/>
        </authorList>
    </citation>
    <scope>IDENTIFICATION</scope>
</reference>
<protein>
    <submittedName>
        <fullName evidence="1">Uncharacterized protein</fullName>
    </submittedName>
</protein>
<evidence type="ECO:0000313" key="1">
    <source>
        <dbReference type="Ensembl" id="ENSMGAP00000028252.1"/>
    </source>
</evidence>
<organism evidence="1 2">
    <name type="scientific">Meleagris gallopavo</name>
    <name type="common">Wild turkey</name>
    <dbReference type="NCBI Taxonomy" id="9103"/>
    <lineage>
        <taxon>Eukaryota</taxon>
        <taxon>Metazoa</taxon>
        <taxon>Chordata</taxon>
        <taxon>Craniata</taxon>
        <taxon>Vertebrata</taxon>
        <taxon>Euteleostomi</taxon>
        <taxon>Archelosauria</taxon>
        <taxon>Archosauria</taxon>
        <taxon>Dinosauria</taxon>
        <taxon>Saurischia</taxon>
        <taxon>Theropoda</taxon>
        <taxon>Coelurosauria</taxon>
        <taxon>Aves</taxon>
        <taxon>Neognathae</taxon>
        <taxon>Galloanserae</taxon>
        <taxon>Galliformes</taxon>
        <taxon>Phasianidae</taxon>
        <taxon>Meleagridinae</taxon>
        <taxon>Meleagris</taxon>
    </lineage>
</organism>
<sequence length="46" mass="5243">VELLRNLLARTLGLGTEPPERVLDELSLTGIARFMQSERCRRVVCM</sequence>
<proteinExistence type="predicted"/>
<dbReference type="AlphaFoldDB" id="A0A803Y905"/>
<evidence type="ECO:0000313" key="2">
    <source>
        <dbReference type="Proteomes" id="UP000001645"/>
    </source>
</evidence>
<name>A0A803Y905_MELGA</name>
<dbReference type="GeneTree" id="ENSGT01050000247150"/>
<dbReference type="InParanoid" id="A0A803Y905"/>
<reference evidence="1" key="1">
    <citation type="journal article" date="2010" name="PLoS Biol.">
        <title>Multi-platform next-generation sequencing of the domestic turkey (Meleagris gallopavo): genome assembly and analysis.</title>
        <authorList>
            <person name="Dalloul R.A."/>
            <person name="Long J.A."/>
            <person name="Zimin A.V."/>
            <person name="Aslam L."/>
            <person name="Beal K."/>
            <person name="Blomberg L.A."/>
            <person name="Bouffard P."/>
            <person name="Burt D.W."/>
            <person name="Crasta O."/>
            <person name="Crooijmans R.P."/>
            <person name="Cooper K."/>
            <person name="Coulombe R.A."/>
            <person name="De S."/>
            <person name="Delany M.E."/>
            <person name="Dodgson J.B."/>
            <person name="Dong J.J."/>
            <person name="Evans C."/>
            <person name="Frederickson K.M."/>
            <person name="Flicek P."/>
            <person name="Florea L."/>
            <person name="Folkerts O."/>
            <person name="Groenen M.A."/>
            <person name="Harkins T.T."/>
            <person name="Herrero J."/>
            <person name="Hoffmann S."/>
            <person name="Megens H.J."/>
            <person name="Jiang A."/>
            <person name="de Jong P."/>
            <person name="Kaiser P."/>
            <person name="Kim H."/>
            <person name="Kim K.W."/>
            <person name="Kim S."/>
            <person name="Langenberger D."/>
            <person name="Lee M.K."/>
            <person name="Lee T."/>
            <person name="Mane S."/>
            <person name="Marcais G."/>
            <person name="Marz M."/>
            <person name="McElroy A.P."/>
            <person name="Modise T."/>
            <person name="Nefedov M."/>
            <person name="Notredame C."/>
            <person name="Paton I.R."/>
            <person name="Payne W.S."/>
            <person name="Pertea G."/>
            <person name="Prickett D."/>
            <person name="Puiu D."/>
            <person name="Qioa D."/>
            <person name="Raineri E."/>
            <person name="Ruffier M."/>
            <person name="Salzberg S.L."/>
            <person name="Schatz M.C."/>
            <person name="Scheuring C."/>
            <person name="Schmidt C.J."/>
            <person name="Schroeder S."/>
            <person name="Searle S.M."/>
            <person name="Smith E.J."/>
            <person name="Smith J."/>
            <person name="Sonstegard T.S."/>
            <person name="Stadler P.F."/>
            <person name="Tafer H."/>
            <person name="Tu Z.J."/>
            <person name="Van Tassell C.P."/>
            <person name="Vilella A.J."/>
            <person name="Williams K.P."/>
            <person name="Yorke J.A."/>
            <person name="Zhang L."/>
            <person name="Zhang H.B."/>
            <person name="Zhang X."/>
            <person name="Zhang Y."/>
            <person name="Reed K.M."/>
        </authorList>
    </citation>
    <scope>NUCLEOTIDE SEQUENCE [LARGE SCALE GENOMIC DNA]</scope>
</reference>